<reference evidence="2 3" key="2">
    <citation type="submission" date="2019-01" db="EMBL/GenBank/DDBJ databases">
        <title>The decoding of complex shrimp genome reveals the adaptation for benthos swimmer, frequently molting mechanism and breeding impact on genome.</title>
        <authorList>
            <person name="Sun Y."/>
            <person name="Gao Y."/>
            <person name="Yu Y."/>
        </authorList>
    </citation>
    <scope>NUCLEOTIDE SEQUENCE [LARGE SCALE GENOMIC DNA]</scope>
    <source>
        <tissue evidence="2">Muscle</tissue>
    </source>
</reference>
<feature type="region of interest" description="Disordered" evidence="1">
    <location>
        <begin position="127"/>
        <end position="212"/>
    </location>
</feature>
<dbReference type="GO" id="GO:0016286">
    <property type="term" value="F:small conductance calcium-activated potassium channel activity"/>
    <property type="evidence" value="ECO:0007669"/>
    <property type="project" value="InterPro"/>
</dbReference>
<accession>A0A3R7MG44</accession>
<dbReference type="AlphaFoldDB" id="A0A3R7MG44"/>
<dbReference type="EMBL" id="QCYY01001764">
    <property type="protein sequence ID" value="ROT75498.1"/>
    <property type="molecule type" value="Genomic_DNA"/>
</dbReference>
<feature type="compositionally biased region" description="Polar residues" evidence="1">
    <location>
        <begin position="202"/>
        <end position="212"/>
    </location>
</feature>
<dbReference type="OrthoDB" id="73653at2759"/>
<comment type="caution">
    <text evidence="2">The sequence shown here is derived from an EMBL/GenBank/DDBJ whole genome shotgun (WGS) entry which is preliminary data.</text>
</comment>
<reference evidence="2 3" key="1">
    <citation type="submission" date="2018-04" db="EMBL/GenBank/DDBJ databases">
        <authorList>
            <person name="Zhang X."/>
            <person name="Yuan J."/>
            <person name="Li F."/>
            <person name="Xiang J."/>
        </authorList>
    </citation>
    <scope>NUCLEOTIDE SEQUENCE [LARGE SCALE GENOMIC DNA]</scope>
    <source>
        <tissue evidence="2">Muscle</tissue>
    </source>
</reference>
<protein>
    <submittedName>
        <fullName evidence="2">Small conductance calcium-activated potassium channel protein</fullName>
    </submittedName>
</protein>
<dbReference type="InterPro" id="IPR015449">
    <property type="entry name" value="K_chnl_Ca-activ_SK"/>
</dbReference>
<evidence type="ECO:0000313" key="2">
    <source>
        <dbReference type="EMBL" id="ROT75498.1"/>
    </source>
</evidence>
<dbReference type="PANTHER" id="PTHR10153">
    <property type="entry name" value="SMALL CONDUCTANCE CALCIUM-ACTIVATED POTASSIUM CHANNEL"/>
    <property type="match status" value="1"/>
</dbReference>
<evidence type="ECO:0000313" key="3">
    <source>
        <dbReference type="Proteomes" id="UP000283509"/>
    </source>
</evidence>
<keyword evidence="2" id="KW-0407">Ion channel</keyword>
<dbReference type="Proteomes" id="UP000283509">
    <property type="component" value="Unassembled WGS sequence"/>
</dbReference>
<keyword evidence="3" id="KW-1185">Reference proteome</keyword>
<proteinExistence type="predicted"/>
<sequence>MALVVAVLMTKIQMQPAEKRVHVLMMEKQLNWRDAPAEVPIGHLRATEGQNGPAEINGHANTITDMAKTQNTVYELVSDMNGRQDVLDERVTTMEDKLTQIQESLDSLPDVLARCLQKHQELLDQRRVAAPSSNSLHPDMAARPGGYPALTGGQSPRGSPVWQQQQQQPQQPQGNAPPIFPRASLSPTLQSGERSPPAPASLSGQSLPKSEA</sequence>
<dbReference type="GO" id="GO:0016020">
    <property type="term" value="C:membrane"/>
    <property type="evidence" value="ECO:0007669"/>
    <property type="project" value="InterPro"/>
</dbReference>
<keyword evidence="2" id="KW-0813">Transport</keyword>
<dbReference type="STRING" id="6689.A0A3R7MG44"/>
<organism evidence="2 3">
    <name type="scientific">Penaeus vannamei</name>
    <name type="common">Whiteleg shrimp</name>
    <name type="synonym">Litopenaeus vannamei</name>
    <dbReference type="NCBI Taxonomy" id="6689"/>
    <lineage>
        <taxon>Eukaryota</taxon>
        <taxon>Metazoa</taxon>
        <taxon>Ecdysozoa</taxon>
        <taxon>Arthropoda</taxon>
        <taxon>Crustacea</taxon>
        <taxon>Multicrustacea</taxon>
        <taxon>Malacostraca</taxon>
        <taxon>Eumalacostraca</taxon>
        <taxon>Eucarida</taxon>
        <taxon>Decapoda</taxon>
        <taxon>Dendrobranchiata</taxon>
        <taxon>Penaeoidea</taxon>
        <taxon>Penaeidae</taxon>
        <taxon>Penaeus</taxon>
    </lineage>
</organism>
<evidence type="ECO:0000256" key="1">
    <source>
        <dbReference type="SAM" id="MobiDB-lite"/>
    </source>
</evidence>
<name>A0A3R7MG44_PENVA</name>
<keyword evidence="2" id="KW-0406">Ion transport</keyword>
<feature type="compositionally biased region" description="Low complexity" evidence="1">
    <location>
        <begin position="163"/>
        <end position="173"/>
    </location>
</feature>
<gene>
    <name evidence="2" type="ORF">C7M84_005955</name>
</gene>